<feature type="signal peptide" evidence="1">
    <location>
        <begin position="1"/>
        <end position="21"/>
    </location>
</feature>
<evidence type="ECO:0000313" key="3">
    <source>
        <dbReference type="Proteomes" id="UP000183832"/>
    </source>
</evidence>
<dbReference type="InterPro" id="IPR036508">
    <property type="entry name" value="Chitin-bd_dom_sf"/>
</dbReference>
<evidence type="ECO:0000256" key="1">
    <source>
        <dbReference type="SAM" id="SignalP"/>
    </source>
</evidence>
<keyword evidence="3" id="KW-1185">Reference proteome</keyword>
<gene>
    <name evidence="2" type="ORF">CLUMA_CG001371</name>
</gene>
<dbReference type="AlphaFoldDB" id="A0A1J1HM92"/>
<reference evidence="2 3" key="1">
    <citation type="submission" date="2015-04" db="EMBL/GenBank/DDBJ databases">
        <authorList>
            <person name="Syromyatnikov M.Y."/>
            <person name="Popov V.N."/>
        </authorList>
    </citation>
    <scope>NUCLEOTIDE SEQUENCE [LARGE SCALE GENOMIC DNA]</scope>
</reference>
<dbReference type="OrthoDB" id="7765120at2759"/>
<keyword evidence="1" id="KW-0732">Signal</keyword>
<name>A0A1J1HM92_9DIPT</name>
<dbReference type="Proteomes" id="UP000183832">
    <property type="component" value="Unassembled WGS sequence"/>
</dbReference>
<proteinExistence type="predicted"/>
<accession>A0A1J1HM92</accession>
<sequence>MKSVLILSLLVVAIIFDPVSGQIQCAPPNCDFVNRALLFPHNDPNLFYQCAPGPMGTWIPFELRCQCLTLFYTARQRCDFPEDWTPQCIGHDPGSIPTPCDPRP</sequence>
<feature type="chain" id="PRO_5013040422" evidence="1">
    <location>
        <begin position="22"/>
        <end position="104"/>
    </location>
</feature>
<evidence type="ECO:0000313" key="2">
    <source>
        <dbReference type="EMBL" id="CRK87574.1"/>
    </source>
</evidence>
<dbReference type="SUPFAM" id="SSF57625">
    <property type="entry name" value="Invertebrate chitin-binding proteins"/>
    <property type="match status" value="1"/>
</dbReference>
<protein>
    <submittedName>
        <fullName evidence="2">CLUMA_CG001371, isoform A</fullName>
    </submittedName>
</protein>
<dbReference type="GO" id="GO:0008061">
    <property type="term" value="F:chitin binding"/>
    <property type="evidence" value="ECO:0007669"/>
    <property type="project" value="InterPro"/>
</dbReference>
<organism evidence="2 3">
    <name type="scientific">Clunio marinus</name>
    <dbReference type="NCBI Taxonomy" id="568069"/>
    <lineage>
        <taxon>Eukaryota</taxon>
        <taxon>Metazoa</taxon>
        <taxon>Ecdysozoa</taxon>
        <taxon>Arthropoda</taxon>
        <taxon>Hexapoda</taxon>
        <taxon>Insecta</taxon>
        <taxon>Pterygota</taxon>
        <taxon>Neoptera</taxon>
        <taxon>Endopterygota</taxon>
        <taxon>Diptera</taxon>
        <taxon>Nematocera</taxon>
        <taxon>Chironomoidea</taxon>
        <taxon>Chironomidae</taxon>
        <taxon>Clunio</taxon>
    </lineage>
</organism>
<dbReference type="EMBL" id="CVRI01000004">
    <property type="protein sequence ID" value="CRK87574.1"/>
    <property type="molecule type" value="Genomic_DNA"/>
</dbReference>